<dbReference type="GO" id="GO:0008237">
    <property type="term" value="F:metallopeptidase activity"/>
    <property type="evidence" value="ECO:0007669"/>
    <property type="project" value="InterPro"/>
</dbReference>
<dbReference type="GO" id="GO:0000338">
    <property type="term" value="P:protein deneddylation"/>
    <property type="evidence" value="ECO:0007669"/>
    <property type="project" value="InterPro"/>
</dbReference>
<dbReference type="CDD" id="cd08063">
    <property type="entry name" value="MPN_CSN6"/>
    <property type="match status" value="1"/>
</dbReference>
<evidence type="ECO:0000313" key="7">
    <source>
        <dbReference type="Proteomes" id="UP000192596"/>
    </source>
</evidence>
<dbReference type="OrthoDB" id="1378at2759"/>
<dbReference type="InterPro" id="IPR024969">
    <property type="entry name" value="EIF3F/CSN6-like_C"/>
</dbReference>
<dbReference type="Pfam" id="PF01398">
    <property type="entry name" value="JAB"/>
    <property type="match status" value="1"/>
</dbReference>
<comment type="subcellular location">
    <subcellularLocation>
        <location evidence="2">Cytoplasm</location>
    </subcellularLocation>
    <subcellularLocation>
        <location evidence="2">Nucleus</location>
    </subcellularLocation>
</comment>
<dbReference type="Pfam" id="PF13012">
    <property type="entry name" value="MitMem_reg"/>
    <property type="match status" value="1"/>
</dbReference>
<sequence>MAPSSNTLRATSLNSLLSSKPSDTPLTVQLHPLVLLTISDYITRHTLRSQAGPIIGAVIGEQNGREVTLEFAFETKISDKSASDEVRLDEDFLTTRVEQYKEVHKAPPLDVVAVFMLAPASGPQEWQVGVLKQVQTLLGNEGIMLLLFHPEGVASMEGGKLPISLYEPVREVLDGTEDLRFREVAFEVETGEAEMIGVDFVAKGGGSAVAVAQAATTGGAESSGAKDGKKTKGKGKGKEGETAAEGSEANGTAAHVLSPEDEELIASLTAKANAVKMLAQRVKLLQAYLAQLPESYLTDSTSEILPSDTTNHALLRNINALMVRQRLLAPSTPTPQPDTASPIDPSIATAASRAAADVHLTSLLASLTRATSEAQSMANKYKLVSRERTNKDRNMSSFTSSGGYGNGSMGTAEAGGF</sequence>
<keyword evidence="2" id="KW-0963">Cytoplasm</keyword>
<dbReference type="InParanoid" id="A0A1V8TI77"/>
<evidence type="ECO:0000259" key="4">
    <source>
        <dbReference type="Pfam" id="PF01398"/>
    </source>
</evidence>
<dbReference type="GO" id="GO:0005737">
    <property type="term" value="C:cytoplasm"/>
    <property type="evidence" value="ECO:0007669"/>
    <property type="project" value="UniProtKB-SubCell"/>
</dbReference>
<dbReference type="Proteomes" id="UP000192596">
    <property type="component" value="Unassembled WGS sequence"/>
</dbReference>
<name>A0A1V8TI77_9PEZI</name>
<keyword evidence="2" id="KW-0539">Nucleus</keyword>
<proteinExistence type="inferred from homology"/>
<dbReference type="EMBL" id="NAJO01000007">
    <property type="protein sequence ID" value="OQO10994.1"/>
    <property type="molecule type" value="Genomic_DNA"/>
</dbReference>
<feature type="compositionally biased region" description="Basic and acidic residues" evidence="3">
    <location>
        <begin position="224"/>
        <end position="241"/>
    </location>
</feature>
<keyword evidence="7" id="KW-1185">Reference proteome</keyword>
<gene>
    <name evidence="6" type="ORF">B0A48_05249</name>
</gene>
<dbReference type="PANTHER" id="PTHR10540">
    <property type="entry name" value="EUKARYOTIC TRANSLATION INITIATION FACTOR 3 SUBUNIT F-RELATED"/>
    <property type="match status" value="1"/>
</dbReference>
<evidence type="ECO:0000256" key="3">
    <source>
        <dbReference type="SAM" id="MobiDB-lite"/>
    </source>
</evidence>
<keyword evidence="2" id="KW-0736">Signalosome</keyword>
<feature type="region of interest" description="Disordered" evidence="3">
    <location>
        <begin position="215"/>
        <end position="252"/>
    </location>
</feature>
<dbReference type="Gene3D" id="3.40.140.10">
    <property type="entry name" value="Cytidine Deaminase, domain 2"/>
    <property type="match status" value="1"/>
</dbReference>
<reference evidence="7" key="1">
    <citation type="submission" date="2017-03" db="EMBL/GenBank/DDBJ databases">
        <title>Genomes of endolithic fungi from Antarctica.</title>
        <authorList>
            <person name="Coleine C."/>
            <person name="Masonjones S."/>
            <person name="Stajich J.E."/>
        </authorList>
    </citation>
    <scope>NUCLEOTIDE SEQUENCE [LARGE SCALE GENOMIC DNA]</scope>
    <source>
        <strain evidence="7">CCFEE 5527</strain>
    </source>
</reference>
<accession>A0A1V8TI77</accession>
<feature type="compositionally biased region" description="Gly residues" evidence="3">
    <location>
        <begin position="402"/>
        <end position="417"/>
    </location>
</feature>
<feature type="domain" description="JAB1/MPN/MOV34 metalloenzyme" evidence="4">
    <location>
        <begin position="24"/>
        <end position="104"/>
    </location>
</feature>
<dbReference type="AlphaFoldDB" id="A0A1V8TI77"/>
<comment type="function">
    <text evidence="2">Component of the COP9 signalosome complex (CSN), a complex involved in various cellular and developmental processes.</text>
</comment>
<dbReference type="InterPro" id="IPR000555">
    <property type="entry name" value="JAMM/MPN+_dom"/>
</dbReference>
<feature type="compositionally biased region" description="Basic and acidic residues" evidence="3">
    <location>
        <begin position="384"/>
        <end position="394"/>
    </location>
</feature>
<comment type="similarity">
    <text evidence="1 2">Belongs to the peptidase M67A family. CSN6 subfamily.</text>
</comment>
<dbReference type="InterPro" id="IPR033859">
    <property type="entry name" value="MPN_CSN6"/>
</dbReference>
<dbReference type="PANTHER" id="PTHR10540:SF8">
    <property type="entry name" value="COP9 SIGNALOSOME COMPLEX SUBUNIT 6"/>
    <property type="match status" value="1"/>
</dbReference>
<comment type="caution">
    <text evidence="6">The sequence shown here is derived from an EMBL/GenBank/DDBJ whole genome shotgun (WGS) entry which is preliminary data.</text>
</comment>
<feature type="region of interest" description="Disordered" evidence="3">
    <location>
        <begin position="383"/>
        <end position="417"/>
    </location>
</feature>
<dbReference type="STRING" id="1507870.A0A1V8TI77"/>
<evidence type="ECO:0000313" key="6">
    <source>
        <dbReference type="EMBL" id="OQO10994.1"/>
    </source>
</evidence>
<feature type="compositionally biased region" description="Low complexity" evidence="3">
    <location>
        <begin position="243"/>
        <end position="252"/>
    </location>
</feature>
<dbReference type="GO" id="GO:0008180">
    <property type="term" value="C:COP9 signalosome"/>
    <property type="evidence" value="ECO:0007669"/>
    <property type="project" value="UniProtKB-UniRule"/>
</dbReference>
<evidence type="ECO:0000256" key="2">
    <source>
        <dbReference type="RuleBase" id="RU367006"/>
    </source>
</evidence>
<evidence type="ECO:0000259" key="5">
    <source>
        <dbReference type="Pfam" id="PF13012"/>
    </source>
</evidence>
<protein>
    <recommendedName>
        <fullName evidence="2">COP9 signalosome complex subunit 6</fullName>
    </recommendedName>
</protein>
<evidence type="ECO:0000256" key="1">
    <source>
        <dbReference type="ARBA" id="ARBA00010893"/>
    </source>
</evidence>
<feature type="domain" description="EIF3F/CSN6-like C-terminal" evidence="5">
    <location>
        <begin position="261"/>
        <end position="376"/>
    </location>
</feature>
<organism evidence="6 7">
    <name type="scientific">Cryoendolithus antarcticus</name>
    <dbReference type="NCBI Taxonomy" id="1507870"/>
    <lineage>
        <taxon>Eukaryota</taxon>
        <taxon>Fungi</taxon>
        <taxon>Dikarya</taxon>
        <taxon>Ascomycota</taxon>
        <taxon>Pezizomycotina</taxon>
        <taxon>Dothideomycetes</taxon>
        <taxon>Dothideomycetidae</taxon>
        <taxon>Cladosporiales</taxon>
        <taxon>Cladosporiaceae</taxon>
        <taxon>Cryoendolithus</taxon>
    </lineage>
</organism>